<dbReference type="PROSITE" id="PS50857">
    <property type="entry name" value="COX2_CUA"/>
    <property type="match status" value="1"/>
</dbReference>
<reference evidence="7" key="1">
    <citation type="submission" date="2017-08" db="EMBL/GenBank/DDBJ databases">
        <title>A dynamic microbial community with high functional redundancy inhabits the cold, oxic subseafloor aquifer.</title>
        <authorList>
            <person name="Tully B.J."/>
            <person name="Wheat C.G."/>
            <person name="Glazer B.T."/>
            <person name="Huber J.A."/>
        </authorList>
    </citation>
    <scope>NUCLEOTIDE SEQUENCE [LARGE SCALE GENOMIC DNA]</scope>
</reference>
<evidence type="ECO:0000313" key="7">
    <source>
        <dbReference type="Proteomes" id="UP000218113"/>
    </source>
</evidence>
<gene>
    <name evidence="6" type="ORF">COB67_07880</name>
</gene>
<evidence type="ECO:0000259" key="5">
    <source>
        <dbReference type="PROSITE" id="PS50857"/>
    </source>
</evidence>
<dbReference type="GO" id="GO:0004129">
    <property type="term" value="F:cytochrome-c oxidase activity"/>
    <property type="evidence" value="ECO:0007669"/>
    <property type="project" value="InterPro"/>
</dbReference>
<evidence type="ECO:0000256" key="2">
    <source>
        <dbReference type="ARBA" id="ARBA00022723"/>
    </source>
</evidence>
<comment type="caution">
    <text evidence="6">The sequence shown here is derived from an EMBL/GenBank/DDBJ whole genome shotgun (WGS) entry which is preliminary data.</text>
</comment>
<name>A0A2A4T417_9DELT</name>
<dbReference type="PANTHER" id="PTHR42838">
    <property type="entry name" value="CYTOCHROME C OXIDASE SUBUNIT II"/>
    <property type="match status" value="1"/>
</dbReference>
<keyword evidence="4" id="KW-0472">Membrane</keyword>
<dbReference type="InterPro" id="IPR051403">
    <property type="entry name" value="NosZ/Cyto_c_oxidase_sub2"/>
</dbReference>
<dbReference type="EMBL" id="NVSR01000050">
    <property type="protein sequence ID" value="PCI27747.1"/>
    <property type="molecule type" value="Genomic_DNA"/>
</dbReference>
<dbReference type="Gene3D" id="2.60.40.420">
    <property type="entry name" value="Cupredoxins - blue copper proteins"/>
    <property type="match status" value="1"/>
</dbReference>
<dbReference type="GO" id="GO:0030313">
    <property type="term" value="C:cell envelope"/>
    <property type="evidence" value="ECO:0007669"/>
    <property type="project" value="UniProtKB-SubCell"/>
</dbReference>
<dbReference type="InterPro" id="IPR002429">
    <property type="entry name" value="CcO_II-like_C"/>
</dbReference>
<evidence type="ECO:0000256" key="4">
    <source>
        <dbReference type="SAM" id="Phobius"/>
    </source>
</evidence>
<dbReference type="Proteomes" id="UP000218113">
    <property type="component" value="Unassembled WGS sequence"/>
</dbReference>
<accession>A0A2A4T417</accession>
<evidence type="ECO:0000256" key="3">
    <source>
        <dbReference type="ARBA" id="ARBA00023008"/>
    </source>
</evidence>
<dbReference type="PANTHER" id="PTHR42838:SF2">
    <property type="entry name" value="NITROUS-OXIDE REDUCTASE"/>
    <property type="match status" value="1"/>
</dbReference>
<evidence type="ECO:0000256" key="1">
    <source>
        <dbReference type="ARBA" id="ARBA00004196"/>
    </source>
</evidence>
<feature type="domain" description="Cytochrome oxidase subunit II copper A binding" evidence="5">
    <location>
        <begin position="92"/>
        <end position="183"/>
    </location>
</feature>
<proteinExistence type="predicted"/>
<organism evidence="6 7">
    <name type="scientific">SAR324 cluster bacterium</name>
    <dbReference type="NCBI Taxonomy" id="2024889"/>
    <lineage>
        <taxon>Bacteria</taxon>
        <taxon>Deltaproteobacteria</taxon>
        <taxon>SAR324 cluster</taxon>
    </lineage>
</organism>
<keyword evidence="4" id="KW-1133">Transmembrane helix</keyword>
<keyword evidence="4" id="KW-0812">Transmembrane</keyword>
<dbReference type="GO" id="GO:0005507">
    <property type="term" value="F:copper ion binding"/>
    <property type="evidence" value="ECO:0007669"/>
    <property type="project" value="InterPro"/>
</dbReference>
<dbReference type="GO" id="GO:0016020">
    <property type="term" value="C:membrane"/>
    <property type="evidence" value="ECO:0007669"/>
    <property type="project" value="InterPro"/>
</dbReference>
<dbReference type="SUPFAM" id="SSF49503">
    <property type="entry name" value="Cupredoxins"/>
    <property type="match status" value="1"/>
</dbReference>
<protein>
    <submittedName>
        <fullName evidence="6">Cytochrome C oxidase subunit II</fullName>
    </submittedName>
</protein>
<feature type="transmembrane region" description="Helical" evidence="4">
    <location>
        <begin position="20"/>
        <end position="43"/>
    </location>
</feature>
<keyword evidence="2" id="KW-0479">Metal-binding</keyword>
<dbReference type="InterPro" id="IPR008972">
    <property type="entry name" value="Cupredoxin"/>
</dbReference>
<sequence length="183" mass="21261">MSLATPDKNWWQPLDKDEKMWLKVCLLVALGLFLMMPLFHLYGKQNPPTRSYRVEPAQYKELVDKFIEENAVRDEDGDIVDMEGIPVVEPKEGVKDIYLLSQKWMFTPILKLKKGVEYQLHMSSLDLNHGFSLQPKNINFQIVPGYDQVLKITPRDSGEFYIICNEYCEIGHHTMIGKLIVTE</sequence>
<keyword evidence="3" id="KW-0186">Copper</keyword>
<comment type="subcellular location">
    <subcellularLocation>
        <location evidence="1">Cell envelope</location>
    </subcellularLocation>
</comment>
<evidence type="ECO:0000313" key="6">
    <source>
        <dbReference type="EMBL" id="PCI27747.1"/>
    </source>
</evidence>
<dbReference type="AlphaFoldDB" id="A0A2A4T417"/>